<sequence length="53" mass="6225">MCQRKEEYCHSKLVIVFHGWFWGDGYPSMVFCPTTIWTFNLFCNCLGSGEKQV</sequence>
<protein>
    <submittedName>
        <fullName evidence="1">Uncharacterized protein</fullName>
    </submittedName>
</protein>
<accession>A0A2P2IT66</accession>
<reference evidence="1" key="1">
    <citation type="submission" date="2018-02" db="EMBL/GenBank/DDBJ databases">
        <title>Rhizophora mucronata_Transcriptome.</title>
        <authorList>
            <person name="Meera S.P."/>
            <person name="Sreeshan A."/>
            <person name="Augustine A."/>
        </authorList>
    </citation>
    <scope>NUCLEOTIDE SEQUENCE</scope>
    <source>
        <tissue evidence="1">Leaf</tissue>
    </source>
</reference>
<dbReference type="EMBL" id="GGEC01003911">
    <property type="protein sequence ID" value="MBW84394.1"/>
    <property type="molecule type" value="Transcribed_RNA"/>
</dbReference>
<proteinExistence type="predicted"/>
<evidence type="ECO:0000313" key="1">
    <source>
        <dbReference type="EMBL" id="MBW84394.1"/>
    </source>
</evidence>
<name>A0A2P2IT66_RHIMU</name>
<dbReference type="AlphaFoldDB" id="A0A2P2IT66"/>
<organism evidence="1">
    <name type="scientific">Rhizophora mucronata</name>
    <name type="common">Asiatic mangrove</name>
    <dbReference type="NCBI Taxonomy" id="61149"/>
    <lineage>
        <taxon>Eukaryota</taxon>
        <taxon>Viridiplantae</taxon>
        <taxon>Streptophyta</taxon>
        <taxon>Embryophyta</taxon>
        <taxon>Tracheophyta</taxon>
        <taxon>Spermatophyta</taxon>
        <taxon>Magnoliopsida</taxon>
        <taxon>eudicotyledons</taxon>
        <taxon>Gunneridae</taxon>
        <taxon>Pentapetalae</taxon>
        <taxon>rosids</taxon>
        <taxon>fabids</taxon>
        <taxon>Malpighiales</taxon>
        <taxon>Rhizophoraceae</taxon>
        <taxon>Rhizophora</taxon>
    </lineage>
</organism>